<evidence type="ECO:0000313" key="2">
    <source>
        <dbReference type="Proteomes" id="UP001151760"/>
    </source>
</evidence>
<reference evidence="1" key="2">
    <citation type="submission" date="2022-01" db="EMBL/GenBank/DDBJ databases">
        <authorList>
            <person name="Yamashiro T."/>
            <person name="Shiraishi A."/>
            <person name="Satake H."/>
            <person name="Nakayama K."/>
        </authorList>
    </citation>
    <scope>NUCLEOTIDE SEQUENCE</scope>
</reference>
<gene>
    <name evidence="1" type="ORF">Tco_0991463</name>
</gene>
<dbReference type="Proteomes" id="UP001151760">
    <property type="component" value="Unassembled WGS sequence"/>
</dbReference>
<reference evidence="1" key="1">
    <citation type="journal article" date="2022" name="Int. J. Mol. Sci.">
        <title>Draft Genome of Tanacetum Coccineum: Genomic Comparison of Closely Related Tanacetum-Family Plants.</title>
        <authorList>
            <person name="Yamashiro T."/>
            <person name="Shiraishi A."/>
            <person name="Nakayama K."/>
            <person name="Satake H."/>
        </authorList>
    </citation>
    <scope>NUCLEOTIDE SEQUENCE</scope>
</reference>
<sequence>MGNPNLQPPIERHHDAAGLFNQVKREHYVTLQEFLNIPKSVYLDCYMKGYSVPVTFWQQLIPHLCMPDIDSSTPTGWLSGEHMNAWMELLIRYRTNTDPWTVAYTNTISVHPENQRFLIEMNQHTIGILDGLTRPYPPWSVVNWVFLPILVGGNHWVTK</sequence>
<name>A0ABQ5F032_9ASTR</name>
<keyword evidence="2" id="KW-1185">Reference proteome</keyword>
<dbReference type="Gene3D" id="3.40.395.10">
    <property type="entry name" value="Adenoviral Proteinase, Chain A"/>
    <property type="match status" value="1"/>
</dbReference>
<comment type="caution">
    <text evidence="1">The sequence shown here is derived from an EMBL/GenBank/DDBJ whole genome shotgun (WGS) entry which is preliminary data.</text>
</comment>
<accession>A0ABQ5F032</accession>
<dbReference type="SUPFAM" id="SSF54001">
    <property type="entry name" value="Cysteine proteinases"/>
    <property type="match status" value="1"/>
</dbReference>
<dbReference type="EMBL" id="BQNB010016842">
    <property type="protein sequence ID" value="GJT56409.1"/>
    <property type="molecule type" value="Genomic_DNA"/>
</dbReference>
<proteinExistence type="predicted"/>
<dbReference type="InterPro" id="IPR038765">
    <property type="entry name" value="Papain-like_cys_pep_sf"/>
</dbReference>
<evidence type="ECO:0000313" key="1">
    <source>
        <dbReference type="EMBL" id="GJT56409.1"/>
    </source>
</evidence>
<organism evidence="1 2">
    <name type="scientific">Tanacetum coccineum</name>
    <dbReference type="NCBI Taxonomy" id="301880"/>
    <lineage>
        <taxon>Eukaryota</taxon>
        <taxon>Viridiplantae</taxon>
        <taxon>Streptophyta</taxon>
        <taxon>Embryophyta</taxon>
        <taxon>Tracheophyta</taxon>
        <taxon>Spermatophyta</taxon>
        <taxon>Magnoliopsida</taxon>
        <taxon>eudicotyledons</taxon>
        <taxon>Gunneridae</taxon>
        <taxon>Pentapetalae</taxon>
        <taxon>asterids</taxon>
        <taxon>campanulids</taxon>
        <taxon>Asterales</taxon>
        <taxon>Asteraceae</taxon>
        <taxon>Asteroideae</taxon>
        <taxon>Anthemideae</taxon>
        <taxon>Anthemidinae</taxon>
        <taxon>Tanacetum</taxon>
    </lineage>
</organism>
<protein>
    <submittedName>
        <fullName evidence="1">Phospholipase-like protein</fullName>
    </submittedName>
</protein>